<dbReference type="EMBL" id="JARIHO010000086">
    <property type="protein sequence ID" value="KAJ7307958.1"/>
    <property type="molecule type" value="Genomic_DNA"/>
</dbReference>
<evidence type="ECO:0000256" key="1">
    <source>
        <dbReference type="SAM" id="Phobius"/>
    </source>
</evidence>
<organism evidence="2 3">
    <name type="scientific">Mycena albidolilacea</name>
    <dbReference type="NCBI Taxonomy" id="1033008"/>
    <lineage>
        <taxon>Eukaryota</taxon>
        <taxon>Fungi</taxon>
        <taxon>Dikarya</taxon>
        <taxon>Basidiomycota</taxon>
        <taxon>Agaricomycotina</taxon>
        <taxon>Agaricomycetes</taxon>
        <taxon>Agaricomycetidae</taxon>
        <taxon>Agaricales</taxon>
        <taxon>Marasmiineae</taxon>
        <taxon>Mycenaceae</taxon>
        <taxon>Mycena</taxon>
    </lineage>
</organism>
<dbReference type="AlphaFoldDB" id="A0AAD6Z5I3"/>
<proteinExistence type="predicted"/>
<dbReference type="Proteomes" id="UP001218218">
    <property type="component" value="Unassembled WGS sequence"/>
</dbReference>
<protein>
    <submittedName>
        <fullName evidence="2">Uncharacterized protein</fullName>
    </submittedName>
</protein>
<gene>
    <name evidence="2" type="ORF">DFH08DRAFT_975341</name>
</gene>
<keyword evidence="1" id="KW-0812">Transmembrane</keyword>
<reference evidence="2" key="1">
    <citation type="submission" date="2023-03" db="EMBL/GenBank/DDBJ databases">
        <title>Massive genome expansion in bonnet fungi (Mycena s.s.) driven by repeated elements and novel gene families across ecological guilds.</title>
        <authorList>
            <consortium name="Lawrence Berkeley National Laboratory"/>
            <person name="Harder C.B."/>
            <person name="Miyauchi S."/>
            <person name="Viragh M."/>
            <person name="Kuo A."/>
            <person name="Thoen E."/>
            <person name="Andreopoulos B."/>
            <person name="Lu D."/>
            <person name="Skrede I."/>
            <person name="Drula E."/>
            <person name="Henrissat B."/>
            <person name="Morin E."/>
            <person name="Kohler A."/>
            <person name="Barry K."/>
            <person name="LaButti K."/>
            <person name="Morin E."/>
            <person name="Salamov A."/>
            <person name="Lipzen A."/>
            <person name="Mereny Z."/>
            <person name="Hegedus B."/>
            <person name="Baldrian P."/>
            <person name="Stursova M."/>
            <person name="Weitz H."/>
            <person name="Taylor A."/>
            <person name="Grigoriev I.V."/>
            <person name="Nagy L.G."/>
            <person name="Martin F."/>
            <person name="Kauserud H."/>
        </authorList>
    </citation>
    <scope>NUCLEOTIDE SEQUENCE</scope>
    <source>
        <strain evidence="2">CBHHK002</strain>
    </source>
</reference>
<accession>A0AAD6Z5I3</accession>
<keyword evidence="1" id="KW-0472">Membrane</keyword>
<comment type="caution">
    <text evidence="2">The sequence shown here is derived from an EMBL/GenBank/DDBJ whole genome shotgun (WGS) entry which is preliminary data.</text>
</comment>
<evidence type="ECO:0000313" key="3">
    <source>
        <dbReference type="Proteomes" id="UP001218218"/>
    </source>
</evidence>
<name>A0AAD6Z5I3_9AGAR</name>
<sequence length="207" mass="22003">MVSYTTPASIKASVDAAHGQLSFSVHHQDPFSYPPLITLSSTLIVLCITVFRATFATPLALRDVTTCSPPSAHNVSIGIANLATPDGVRPLELGLESDLDVVLAWVPPATGGVWNLCKSDSGPEYVIHGAHAELITAGSNAQQLWNITCTTCPSDGFATDCTFKTGIIVADRFFSESCIQNELTPELDNEVGNCIPGGSPFQINYHL</sequence>
<keyword evidence="1" id="KW-1133">Transmembrane helix</keyword>
<feature type="transmembrane region" description="Helical" evidence="1">
    <location>
        <begin position="31"/>
        <end position="51"/>
    </location>
</feature>
<evidence type="ECO:0000313" key="2">
    <source>
        <dbReference type="EMBL" id="KAJ7307958.1"/>
    </source>
</evidence>
<keyword evidence="3" id="KW-1185">Reference proteome</keyword>